<accession>A0A212DBY7</accession>
<evidence type="ECO:0000313" key="9">
    <source>
        <dbReference type="EMBL" id="OWK15654.1"/>
    </source>
</evidence>
<keyword evidence="3" id="KW-0812">Transmembrane</keyword>
<gene>
    <name evidence="9" type="ORF">Celaphus_00004896</name>
</gene>
<dbReference type="PANTHER" id="PTHR23302:SF45">
    <property type="entry name" value="TRANSMEMBRANE CHANNEL-LIKE PROTEIN 4"/>
    <property type="match status" value="1"/>
</dbReference>
<dbReference type="GO" id="GO:0005886">
    <property type="term" value="C:plasma membrane"/>
    <property type="evidence" value="ECO:0007669"/>
    <property type="project" value="InterPro"/>
</dbReference>
<dbReference type="GO" id="GO:0008381">
    <property type="term" value="F:mechanosensitive monoatomic ion channel activity"/>
    <property type="evidence" value="ECO:0007669"/>
    <property type="project" value="TreeGrafter"/>
</dbReference>
<evidence type="ECO:0000313" key="10">
    <source>
        <dbReference type="Proteomes" id="UP000242450"/>
    </source>
</evidence>
<dbReference type="AlphaFoldDB" id="A0A212DBY7"/>
<evidence type="ECO:0000256" key="3">
    <source>
        <dbReference type="ARBA" id="ARBA00022692"/>
    </source>
</evidence>
<comment type="subcellular location">
    <subcellularLocation>
        <location evidence="1 6">Membrane</location>
        <topology evidence="1 6">Multi-pass membrane protein</topology>
    </subcellularLocation>
</comment>
<evidence type="ECO:0000256" key="7">
    <source>
        <dbReference type="SAM" id="MobiDB-lite"/>
    </source>
</evidence>
<evidence type="ECO:0000259" key="8">
    <source>
        <dbReference type="Pfam" id="PF07810"/>
    </source>
</evidence>
<dbReference type="EMBL" id="MKHE01000004">
    <property type="protein sequence ID" value="OWK15654.1"/>
    <property type="molecule type" value="Genomic_DNA"/>
</dbReference>
<comment type="similarity">
    <text evidence="2 6">Belongs to the TMC family.</text>
</comment>
<feature type="region of interest" description="Disordered" evidence="7">
    <location>
        <begin position="20"/>
        <end position="61"/>
    </location>
</feature>
<evidence type="ECO:0000256" key="2">
    <source>
        <dbReference type="ARBA" id="ARBA00006510"/>
    </source>
</evidence>
<dbReference type="OrthoDB" id="1936208at2759"/>
<keyword evidence="5" id="KW-0472">Membrane</keyword>
<evidence type="ECO:0000256" key="1">
    <source>
        <dbReference type="ARBA" id="ARBA00004141"/>
    </source>
</evidence>
<dbReference type="InterPro" id="IPR038900">
    <property type="entry name" value="TMC"/>
</dbReference>
<protein>
    <recommendedName>
        <fullName evidence="6">Transmembrane channel-like protein</fullName>
    </recommendedName>
</protein>
<feature type="domain" description="TMC" evidence="8">
    <location>
        <begin position="125"/>
        <end position="157"/>
    </location>
</feature>
<sequence length="157" mass="17852">PSLSSVLNELPSAATLRYRGPGVLPWGAEEGEDEEAWRSMQTSPDASHQELPEPGPSRELPWPMQARRAHSSVSGLKQTLLAESEALTRYSHRVFSAWDFGLSGEVHVRLRQRLILYELQVRLACWETRLGQEMYKLLLFDLLTSLAVILLIQFPRK</sequence>
<reference evidence="9 10" key="1">
    <citation type="journal article" date="2018" name="Mol. Genet. Genomics">
        <title>The red deer Cervus elaphus genome CerEla1.0: sequencing, annotating, genes, and chromosomes.</title>
        <authorList>
            <person name="Bana N.A."/>
            <person name="Nyiri A."/>
            <person name="Nagy J."/>
            <person name="Frank K."/>
            <person name="Nagy T."/>
            <person name="Steger V."/>
            <person name="Schiller M."/>
            <person name="Lakatos P."/>
            <person name="Sugar L."/>
            <person name="Horn P."/>
            <person name="Barta E."/>
            <person name="Orosz L."/>
        </authorList>
    </citation>
    <scope>NUCLEOTIDE SEQUENCE [LARGE SCALE GENOMIC DNA]</scope>
    <source>
        <strain evidence="9">Hungarian</strain>
    </source>
</reference>
<evidence type="ECO:0000256" key="5">
    <source>
        <dbReference type="ARBA" id="ARBA00023136"/>
    </source>
</evidence>
<feature type="non-terminal residue" evidence="9">
    <location>
        <position position="1"/>
    </location>
</feature>
<dbReference type="Proteomes" id="UP000242450">
    <property type="component" value="Chromosome 4"/>
</dbReference>
<dbReference type="PANTHER" id="PTHR23302">
    <property type="entry name" value="TRANSMEMBRANE CHANNEL-RELATED"/>
    <property type="match status" value="1"/>
</dbReference>
<keyword evidence="4" id="KW-1133">Transmembrane helix</keyword>
<organism evidence="9 10">
    <name type="scientific">Cervus elaphus hippelaphus</name>
    <name type="common">European red deer</name>
    <dbReference type="NCBI Taxonomy" id="46360"/>
    <lineage>
        <taxon>Eukaryota</taxon>
        <taxon>Metazoa</taxon>
        <taxon>Chordata</taxon>
        <taxon>Craniata</taxon>
        <taxon>Vertebrata</taxon>
        <taxon>Euteleostomi</taxon>
        <taxon>Mammalia</taxon>
        <taxon>Eutheria</taxon>
        <taxon>Laurasiatheria</taxon>
        <taxon>Artiodactyla</taxon>
        <taxon>Ruminantia</taxon>
        <taxon>Pecora</taxon>
        <taxon>Cervidae</taxon>
        <taxon>Cervinae</taxon>
        <taxon>Cervus</taxon>
    </lineage>
</organism>
<evidence type="ECO:0000256" key="4">
    <source>
        <dbReference type="ARBA" id="ARBA00022989"/>
    </source>
</evidence>
<proteinExistence type="inferred from homology"/>
<name>A0A212DBY7_CEREH</name>
<dbReference type="InterPro" id="IPR012496">
    <property type="entry name" value="TMC_dom"/>
</dbReference>
<comment type="caution">
    <text evidence="9">The sequence shown here is derived from an EMBL/GenBank/DDBJ whole genome shotgun (WGS) entry which is preliminary data.</text>
</comment>
<dbReference type="Pfam" id="PF07810">
    <property type="entry name" value="TMC"/>
    <property type="match status" value="1"/>
</dbReference>
<keyword evidence="10" id="KW-1185">Reference proteome</keyword>
<evidence type="ECO:0000256" key="6">
    <source>
        <dbReference type="RuleBase" id="RU310713"/>
    </source>
</evidence>